<keyword evidence="8 11" id="KW-0472">Membrane</keyword>
<dbReference type="NCBIfam" id="TIGR01708">
    <property type="entry name" value="typeII_sec_gspH"/>
    <property type="match status" value="1"/>
</dbReference>
<feature type="transmembrane region" description="Helical" evidence="11">
    <location>
        <begin position="44"/>
        <end position="63"/>
    </location>
</feature>
<dbReference type="InterPro" id="IPR045584">
    <property type="entry name" value="Pilin-like"/>
</dbReference>
<evidence type="ECO:0000256" key="1">
    <source>
        <dbReference type="ARBA" id="ARBA00004377"/>
    </source>
</evidence>
<dbReference type="GO" id="GO:0015627">
    <property type="term" value="C:type II protein secretion system complex"/>
    <property type="evidence" value="ECO:0007669"/>
    <property type="project" value="InterPro"/>
</dbReference>
<organism evidence="13 14">
    <name type="scientific">Derxia gummosa DSM 723</name>
    <dbReference type="NCBI Taxonomy" id="1121388"/>
    <lineage>
        <taxon>Bacteria</taxon>
        <taxon>Pseudomonadati</taxon>
        <taxon>Pseudomonadota</taxon>
        <taxon>Betaproteobacteria</taxon>
        <taxon>Burkholderiales</taxon>
        <taxon>Alcaligenaceae</taxon>
        <taxon>Derxia</taxon>
    </lineage>
</organism>
<keyword evidence="7 11" id="KW-1133">Transmembrane helix</keyword>
<evidence type="ECO:0000259" key="12">
    <source>
        <dbReference type="Pfam" id="PF12019"/>
    </source>
</evidence>
<dbReference type="AlphaFoldDB" id="A0A8B6X9L1"/>
<dbReference type="InterPro" id="IPR012902">
    <property type="entry name" value="N_methyl_site"/>
</dbReference>
<evidence type="ECO:0000256" key="8">
    <source>
        <dbReference type="ARBA" id="ARBA00023136"/>
    </source>
</evidence>
<evidence type="ECO:0000256" key="9">
    <source>
        <dbReference type="ARBA" id="ARBA00025772"/>
    </source>
</evidence>
<dbReference type="OrthoDB" id="8851040at2"/>
<dbReference type="GO" id="GO:0005886">
    <property type="term" value="C:plasma membrane"/>
    <property type="evidence" value="ECO:0007669"/>
    <property type="project" value="UniProtKB-SubCell"/>
</dbReference>
<name>A0A8B6X9L1_9BURK</name>
<keyword evidence="13" id="KW-1185">Reference proteome</keyword>
<evidence type="ECO:0000256" key="2">
    <source>
        <dbReference type="ARBA" id="ARBA00021549"/>
    </source>
</evidence>
<reference evidence="14" key="2">
    <citation type="submission" date="2025-08" db="UniProtKB">
        <authorList>
            <consortium name="RefSeq"/>
        </authorList>
    </citation>
    <scope>IDENTIFICATION</scope>
</reference>
<evidence type="ECO:0000256" key="10">
    <source>
        <dbReference type="ARBA" id="ARBA00030775"/>
    </source>
</evidence>
<dbReference type="SUPFAM" id="SSF54523">
    <property type="entry name" value="Pili subunits"/>
    <property type="match status" value="1"/>
</dbReference>
<keyword evidence="6 11" id="KW-0812">Transmembrane</keyword>
<evidence type="ECO:0000313" key="14">
    <source>
        <dbReference type="RefSeq" id="WP_051378773.1"/>
    </source>
</evidence>
<evidence type="ECO:0000256" key="5">
    <source>
        <dbReference type="ARBA" id="ARBA00022519"/>
    </source>
</evidence>
<dbReference type="RefSeq" id="WP_051378773.1">
    <property type="nucleotide sequence ID" value="NZ_AXWS01000014.1"/>
</dbReference>
<keyword evidence="3" id="KW-1003">Cell membrane</keyword>
<evidence type="ECO:0000256" key="4">
    <source>
        <dbReference type="ARBA" id="ARBA00022481"/>
    </source>
</evidence>
<sequence>MTAAQVRAFLQALASRPACGAGARPAAPHGRGGRIARGFTLIELMVVVVLAGVMLAMVSISAFPDDRSKLREEADRLAQLWTIAQDEAVVRGTPVLWQATTEGYEFAVRDGRRWRALDRDTALRARPWPFTPLRVSVLGLTANGPQTSQIRIEFSRATLAEPIVATLQYGGATATVRGDGLGGFSVDEVPR</sequence>
<dbReference type="GO" id="GO:0015628">
    <property type="term" value="P:protein secretion by the type II secretion system"/>
    <property type="evidence" value="ECO:0007669"/>
    <property type="project" value="InterPro"/>
</dbReference>
<evidence type="ECO:0000256" key="6">
    <source>
        <dbReference type="ARBA" id="ARBA00022692"/>
    </source>
</evidence>
<dbReference type="InterPro" id="IPR049875">
    <property type="entry name" value="TypeII_GspH"/>
</dbReference>
<dbReference type="Pfam" id="PF07963">
    <property type="entry name" value="N_methyl"/>
    <property type="match status" value="1"/>
</dbReference>
<accession>A0A8B6X9L1</accession>
<keyword evidence="4" id="KW-0488">Methylation</keyword>
<keyword evidence="5" id="KW-0997">Cell inner membrane</keyword>
<dbReference type="InterPro" id="IPR022346">
    <property type="entry name" value="T2SS_GspH"/>
</dbReference>
<dbReference type="PROSITE" id="PS00409">
    <property type="entry name" value="PROKAR_NTER_METHYL"/>
    <property type="match status" value="1"/>
</dbReference>
<dbReference type="NCBIfam" id="TIGR02532">
    <property type="entry name" value="IV_pilin_GFxxxE"/>
    <property type="match status" value="1"/>
</dbReference>
<evidence type="ECO:0000256" key="3">
    <source>
        <dbReference type="ARBA" id="ARBA00022475"/>
    </source>
</evidence>
<feature type="domain" description="General secretion pathway GspH" evidence="12">
    <location>
        <begin position="73"/>
        <end position="137"/>
    </location>
</feature>
<dbReference type="Proteomes" id="UP000675920">
    <property type="component" value="Unplaced"/>
</dbReference>
<reference evidence="14" key="1">
    <citation type="journal article" date="2019" name="EcoSal Plus">
        <title>Architecture, Function, and Substrates of the Type II Secretion System.</title>
        <authorList>
            <person name="Korotkov K.V."/>
            <person name="Sandkvist M."/>
        </authorList>
    </citation>
    <scope>NUCLEOTIDE SEQUENCE</scope>
</reference>
<dbReference type="Pfam" id="PF12019">
    <property type="entry name" value="GspH"/>
    <property type="match status" value="1"/>
</dbReference>
<evidence type="ECO:0000313" key="13">
    <source>
        <dbReference type="Proteomes" id="UP000675920"/>
    </source>
</evidence>
<comment type="subcellular location">
    <subcellularLocation>
        <location evidence="1">Cell inner membrane</location>
        <topology evidence="1">Single-pass membrane protein</topology>
    </subcellularLocation>
</comment>
<dbReference type="Gene3D" id="3.55.40.10">
    <property type="entry name" value="minor pseudopilin epsh domain"/>
    <property type="match status" value="1"/>
</dbReference>
<proteinExistence type="inferred from homology"/>
<gene>
    <name evidence="14" type="primary">gspH</name>
</gene>
<evidence type="ECO:0000256" key="11">
    <source>
        <dbReference type="SAM" id="Phobius"/>
    </source>
</evidence>
<protein>
    <recommendedName>
        <fullName evidence="2">Type II secretion system protein H</fullName>
    </recommendedName>
    <alternativeName>
        <fullName evidence="10">General secretion pathway protein H</fullName>
    </alternativeName>
</protein>
<evidence type="ECO:0000256" key="7">
    <source>
        <dbReference type="ARBA" id="ARBA00022989"/>
    </source>
</evidence>
<comment type="similarity">
    <text evidence="9">Belongs to the GSP H family.</text>
</comment>